<dbReference type="InterPro" id="IPR014001">
    <property type="entry name" value="Helicase_ATP-bd"/>
</dbReference>
<dbReference type="EC" id="2.7.11.17" evidence="18"/>
<evidence type="ECO:0000259" key="16">
    <source>
        <dbReference type="PROSITE" id="PS51192"/>
    </source>
</evidence>
<organism evidence="18 19">
    <name type="scientific">Rosa chinensis</name>
    <name type="common">China rose</name>
    <dbReference type="NCBI Taxonomy" id="74649"/>
    <lineage>
        <taxon>Eukaryota</taxon>
        <taxon>Viridiplantae</taxon>
        <taxon>Streptophyta</taxon>
        <taxon>Embryophyta</taxon>
        <taxon>Tracheophyta</taxon>
        <taxon>Spermatophyta</taxon>
        <taxon>Magnoliopsida</taxon>
        <taxon>eudicotyledons</taxon>
        <taxon>Gunneridae</taxon>
        <taxon>Pentapetalae</taxon>
        <taxon>rosids</taxon>
        <taxon>fabids</taxon>
        <taxon>Rosales</taxon>
        <taxon>Rosaceae</taxon>
        <taxon>Rosoideae</taxon>
        <taxon>Rosoideae incertae sedis</taxon>
        <taxon>Rosa</taxon>
    </lineage>
</organism>
<dbReference type="STRING" id="74649.A0A2P6QQF6"/>
<dbReference type="PANTHER" id="PTHR45626">
    <property type="entry name" value="TRANSCRIPTION TERMINATION FACTOR 2-RELATED"/>
    <property type="match status" value="1"/>
</dbReference>
<dbReference type="InterPro" id="IPR000330">
    <property type="entry name" value="SNF2_N"/>
</dbReference>
<evidence type="ECO:0000256" key="6">
    <source>
        <dbReference type="ARBA" id="ARBA00022771"/>
    </source>
</evidence>
<dbReference type="InterPro" id="IPR014905">
    <property type="entry name" value="HIRAN"/>
</dbReference>
<comment type="similarity">
    <text evidence="2">Belongs to the SNF2/RAD54 helicase family. RAD16 subfamily.</text>
</comment>
<dbReference type="InterPro" id="IPR017907">
    <property type="entry name" value="Znf_RING_CS"/>
</dbReference>
<dbReference type="InterPro" id="IPR049730">
    <property type="entry name" value="SNF2/RAD54-like_C"/>
</dbReference>
<keyword evidence="7" id="KW-0378">Hydrolase</keyword>
<keyword evidence="4" id="KW-0547">Nucleotide-binding</keyword>
<keyword evidence="11" id="KW-0234">DNA repair</keyword>
<dbReference type="GO" id="GO:0005524">
    <property type="term" value="F:ATP binding"/>
    <property type="evidence" value="ECO:0007669"/>
    <property type="project" value="UniProtKB-KW"/>
</dbReference>
<dbReference type="Gene3D" id="3.30.40.10">
    <property type="entry name" value="Zinc/RING finger domain, C3HC4 (zinc finger)"/>
    <property type="match status" value="1"/>
</dbReference>
<proteinExistence type="inferred from homology"/>
<dbReference type="SMART" id="SM00910">
    <property type="entry name" value="HIRAN"/>
    <property type="match status" value="1"/>
</dbReference>
<evidence type="ECO:0000259" key="15">
    <source>
        <dbReference type="PROSITE" id="PS50089"/>
    </source>
</evidence>
<keyword evidence="10" id="KW-0067">ATP-binding</keyword>
<dbReference type="InterPro" id="IPR018957">
    <property type="entry name" value="Znf_C3HC4_RING-type"/>
</dbReference>
<dbReference type="InterPro" id="IPR027417">
    <property type="entry name" value="P-loop_NTPase"/>
</dbReference>
<dbReference type="SUPFAM" id="SSF57850">
    <property type="entry name" value="RING/U-box"/>
    <property type="match status" value="1"/>
</dbReference>
<evidence type="ECO:0000256" key="7">
    <source>
        <dbReference type="ARBA" id="ARBA00022801"/>
    </source>
</evidence>
<evidence type="ECO:0000256" key="8">
    <source>
        <dbReference type="ARBA" id="ARBA00022806"/>
    </source>
</evidence>
<evidence type="ECO:0000256" key="12">
    <source>
        <dbReference type="ARBA" id="ARBA00023242"/>
    </source>
</evidence>
<evidence type="ECO:0000256" key="13">
    <source>
        <dbReference type="PROSITE-ProRule" id="PRU00175"/>
    </source>
</evidence>
<keyword evidence="3" id="KW-0479">Metal-binding</keyword>
<dbReference type="PROSITE" id="PS00518">
    <property type="entry name" value="ZF_RING_1"/>
    <property type="match status" value="1"/>
</dbReference>
<dbReference type="SMART" id="SM00490">
    <property type="entry name" value="HELICc"/>
    <property type="match status" value="1"/>
</dbReference>
<protein>
    <submittedName>
        <fullName evidence="18">Putative calcium/calmodulin-dependent protein kinase chromatin remodeling SNF2 family</fullName>
        <ecNumber evidence="18">2.7.11.17</ecNumber>
    </submittedName>
</protein>
<evidence type="ECO:0000313" key="18">
    <source>
        <dbReference type="EMBL" id="PRQ36424.1"/>
    </source>
</evidence>
<dbReference type="GO" id="GO:0006281">
    <property type="term" value="P:DNA repair"/>
    <property type="evidence" value="ECO:0007669"/>
    <property type="project" value="UniProtKB-KW"/>
</dbReference>
<keyword evidence="18" id="KW-0418">Kinase</keyword>
<evidence type="ECO:0000256" key="2">
    <source>
        <dbReference type="ARBA" id="ARBA00008438"/>
    </source>
</evidence>
<evidence type="ECO:0000256" key="14">
    <source>
        <dbReference type="SAM" id="MobiDB-lite"/>
    </source>
</evidence>
<dbReference type="PROSITE" id="PS50089">
    <property type="entry name" value="ZF_RING_2"/>
    <property type="match status" value="1"/>
</dbReference>
<keyword evidence="6 13" id="KW-0863">Zinc-finger</keyword>
<reference evidence="18 19" key="1">
    <citation type="journal article" date="2018" name="Nat. Genet.">
        <title>The Rosa genome provides new insights in the design of modern roses.</title>
        <authorList>
            <person name="Bendahmane M."/>
        </authorList>
    </citation>
    <scope>NUCLEOTIDE SEQUENCE [LARGE SCALE GENOMIC DNA]</scope>
    <source>
        <strain evidence="19">cv. Old Blush</strain>
    </source>
</reference>
<evidence type="ECO:0000256" key="10">
    <source>
        <dbReference type="ARBA" id="ARBA00022840"/>
    </source>
</evidence>
<keyword evidence="12" id="KW-0539">Nucleus</keyword>
<keyword evidence="19" id="KW-1185">Reference proteome</keyword>
<keyword evidence="5" id="KW-0227">DNA damage</keyword>
<dbReference type="Gene3D" id="3.40.50.10810">
    <property type="entry name" value="Tandem AAA-ATPase domain"/>
    <property type="match status" value="1"/>
</dbReference>
<dbReference type="Pfam" id="PF00097">
    <property type="entry name" value="zf-C3HC4"/>
    <property type="match status" value="1"/>
</dbReference>
<dbReference type="Proteomes" id="UP000238479">
    <property type="component" value="Chromosome 4"/>
</dbReference>
<dbReference type="GO" id="GO:0004683">
    <property type="term" value="F:calcium/calmodulin-dependent protein kinase activity"/>
    <property type="evidence" value="ECO:0007669"/>
    <property type="project" value="UniProtKB-EC"/>
</dbReference>
<feature type="region of interest" description="Disordered" evidence="14">
    <location>
        <begin position="1"/>
        <end position="64"/>
    </location>
</feature>
<feature type="domain" description="RING-type" evidence="15">
    <location>
        <begin position="762"/>
        <end position="801"/>
    </location>
</feature>
<dbReference type="EMBL" id="PDCK01000042">
    <property type="protein sequence ID" value="PRQ36424.1"/>
    <property type="molecule type" value="Genomic_DNA"/>
</dbReference>
<dbReference type="GO" id="GO:0005634">
    <property type="term" value="C:nucleus"/>
    <property type="evidence" value="ECO:0007669"/>
    <property type="project" value="UniProtKB-SubCell"/>
</dbReference>
<dbReference type="PANTHER" id="PTHR45626:SF22">
    <property type="entry name" value="DNA REPAIR PROTEIN RAD5"/>
    <property type="match status" value="1"/>
</dbReference>
<dbReference type="GO" id="GO:0003676">
    <property type="term" value="F:nucleic acid binding"/>
    <property type="evidence" value="ECO:0007669"/>
    <property type="project" value="InterPro"/>
</dbReference>
<keyword evidence="18" id="KW-0808">Transferase</keyword>
<evidence type="ECO:0000256" key="5">
    <source>
        <dbReference type="ARBA" id="ARBA00022763"/>
    </source>
</evidence>
<dbReference type="GO" id="GO:0004386">
    <property type="term" value="F:helicase activity"/>
    <property type="evidence" value="ECO:0007669"/>
    <property type="project" value="UniProtKB-KW"/>
</dbReference>
<comment type="subcellular location">
    <subcellularLocation>
        <location evidence="1">Nucleus</location>
    </subcellularLocation>
</comment>
<evidence type="ECO:0000259" key="17">
    <source>
        <dbReference type="PROSITE" id="PS51194"/>
    </source>
</evidence>
<dbReference type="AlphaFoldDB" id="A0A2P6QQF6"/>
<dbReference type="OrthoDB" id="448448at2759"/>
<dbReference type="CDD" id="cd18008">
    <property type="entry name" value="DEXDc_SHPRH-like"/>
    <property type="match status" value="1"/>
</dbReference>
<dbReference type="SMART" id="SM00487">
    <property type="entry name" value="DEXDc"/>
    <property type="match status" value="1"/>
</dbReference>
<dbReference type="PROSITE" id="PS51194">
    <property type="entry name" value="HELICASE_CTER"/>
    <property type="match status" value="1"/>
</dbReference>
<accession>A0A2P6QQF6</accession>
<evidence type="ECO:0000256" key="1">
    <source>
        <dbReference type="ARBA" id="ARBA00004123"/>
    </source>
</evidence>
<name>A0A2P6QQF6_ROSCH</name>
<dbReference type="SUPFAM" id="SSF52540">
    <property type="entry name" value="P-loop containing nucleoside triphosphate hydrolases"/>
    <property type="match status" value="2"/>
</dbReference>
<dbReference type="Pfam" id="PF00271">
    <property type="entry name" value="Helicase_C"/>
    <property type="match status" value="1"/>
</dbReference>
<feature type="compositionally biased region" description="Basic residues" evidence="14">
    <location>
        <begin position="31"/>
        <end position="43"/>
    </location>
</feature>
<evidence type="ECO:0000256" key="3">
    <source>
        <dbReference type="ARBA" id="ARBA00022723"/>
    </source>
</evidence>
<comment type="caution">
    <text evidence="18">The sequence shown here is derived from an EMBL/GenBank/DDBJ whole genome shotgun (WGS) entry which is preliminary data.</text>
</comment>
<dbReference type="Pfam" id="PF08797">
    <property type="entry name" value="HIRAN"/>
    <property type="match status" value="1"/>
</dbReference>
<dbReference type="InterPro" id="IPR038718">
    <property type="entry name" value="SNF2-like_sf"/>
</dbReference>
<feature type="domain" description="Helicase C-terminal" evidence="17">
    <location>
        <begin position="832"/>
        <end position="998"/>
    </location>
</feature>
<dbReference type="SMART" id="SM00184">
    <property type="entry name" value="RING"/>
    <property type="match status" value="1"/>
</dbReference>
<dbReference type="GO" id="GO:0008270">
    <property type="term" value="F:zinc ion binding"/>
    <property type="evidence" value="ECO:0007669"/>
    <property type="project" value="UniProtKB-KW"/>
</dbReference>
<evidence type="ECO:0000256" key="11">
    <source>
        <dbReference type="ARBA" id="ARBA00023204"/>
    </source>
</evidence>
<evidence type="ECO:0000256" key="9">
    <source>
        <dbReference type="ARBA" id="ARBA00022833"/>
    </source>
</evidence>
<dbReference type="GO" id="GO:0008094">
    <property type="term" value="F:ATP-dependent activity, acting on DNA"/>
    <property type="evidence" value="ECO:0007669"/>
    <property type="project" value="TreeGrafter"/>
</dbReference>
<gene>
    <name evidence="18" type="ORF">RchiOBHm_Chr4g0391421</name>
</gene>
<dbReference type="GO" id="GO:0016818">
    <property type="term" value="F:hydrolase activity, acting on acid anhydrides, in phosphorus-containing anhydrides"/>
    <property type="evidence" value="ECO:0007669"/>
    <property type="project" value="InterPro"/>
</dbReference>
<keyword evidence="8" id="KW-0347">Helicase</keyword>
<dbReference type="CDD" id="cd18793">
    <property type="entry name" value="SF2_C_SNF"/>
    <property type="match status" value="1"/>
</dbReference>
<dbReference type="Pfam" id="PF00176">
    <property type="entry name" value="SNF2-rel_dom"/>
    <property type="match status" value="1"/>
</dbReference>
<feature type="domain" description="Helicase ATP-binding" evidence="16">
    <location>
        <begin position="406"/>
        <end position="593"/>
    </location>
</feature>
<evidence type="ECO:0000313" key="19">
    <source>
        <dbReference type="Proteomes" id="UP000238479"/>
    </source>
</evidence>
<dbReference type="InterPro" id="IPR001650">
    <property type="entry name" value="Helicase_C-like"/>
</dbReference>
<sequence>MSMINQEDSDEPETFAGSKRKSLPNSEGSIKRAKPISTHHIKQKQVCEEEPIEAETGLGSNDPRIRVKQEAPDAQQGLTHQQENVMNRITGARISRSEEESNNGSKPKRVKKEVADCELISVQHVRPQNLEDGDFKIEPDWFLVGSTLVTAVSTSKGMKLLDNEIVHLSFPTSNSSYKTQWIVRFSTKRSGEIGRFPMEWAKCVVPLVNSGKVKVLGRFMGAPKFLSMIQDIILSVSFFIHHSIFTDGDNYTVPPLLGVLNLLKIEPYQKAEFTAEELDSQKCILDLQHIPDQATSVLRLVKRGRGCQQYREENKDEEAISESSINKTGDAADVYDFEEMASALMSDLSPYQKQALYRMLELEKGIDVEISAHTLHPCWVGYRICDERASSIYVNIFSGEATTQFPTIIQMARGGIIADAMGLGKTVMTIALIIARPSREGSKNIEITKRQIDSHRSTPWKPKGGTLVVCPESFLSQWKDELETHSESQGISFLVFVRGRDNNNKMISEKDVVLTEYDILADAYAKDKENSIFHQVDWYRVVLDEAHNIESSCPQYAEAASTLSSHCRWCLTGTPLQINLDDIYSLLCLLNVEPWCDWMWWNKLIQMPYESGDPRGQRLLKAILSPLMLRRTKETKDKDGRPILVLPPDIHNIQCDQLEAEHEFYEALFHRSKVQFEQIVAQGKVLHNYSSVLELLLKLRQCCSHPCLVMRGDSHKFADSDKLARRSLESNHDSLIANQIISTQACIEEVVKGICGGKSIKCPICLDFADDPVRTPCAHQMCRECLLSSWPRPSFGQCQVCFNWIGKTDLITCKSENHCQSDIKEILKESSKVSKLLECLKHIVDSGSNEKSIVFSQWASFLDLLETSMKRRGIGCVRFDGKLPDMHRDRALAEFSKTTDKMVLLMSLKTGGDSLDLTAASNVFLMDPPWNPDVEEEAIMRILRNRRKRTAFIRFIVKDTVEERLQQVQARKQRMIAGALTDNEVQSARIEELKILFA</sequence>
<dbReference type="PROSITE" id="PS51192">
    <property type="entry name" value="HELICASE_ATP_BIND_1"/>
    <property type="match status" value="1"/>
</dbReference>
<dbReference type="Gene3D" id="3.40.50.300">
    <property type="entry name" value="P-loop containing nucleotide triphosphate hydrolases"/>
    <property type="match status" value="2"/>
</dbReference>
<dbReference type="Gramene" id="PRQ36424">
    <property type="protein sequence ID" value="PRQ36424"/>
    <property type="gene ID" value="RchiOBHm_Chr4g0391421"/>
</dbReference>
<dbReference type="InterPro" id="IPR013083">
    <property type="entry name" value="Znf_RING/FYVE/PHD"/>
</dbReference>
<evidence type="ECO:0000256" key="4">
    <source>
        <dbReference type="ARBA" id="ARBA00022741"/>
    </source>
</evidence>
<dbReference type="InterPro" id="IPR050628">
    <property type="entry name" value="SNF2_RAD54_helicase_TF"/>
</dbReference>
<dbReference type="InterPro" id="IPR001841">
    <property type="entry name" value="Znf_RING"/>
</dbReference>
<keyword evidence="9" id="KW-0862">Zinc</keyword>